<proteinExistence type="predicted"/>
<reference evidence="2" key="1">
    <citation type="journal article" date="2019" name="Int. J. Syst. Evol. Microbiol.">
        <title>The Global Catalogue of Microorganisms (GCM) 10K type strain sequencing project: providing services to taxonomists for standard genome sequencing and annotation.</title>
        <authorList>
            <consortium name="The Broad Institute Genomics Platform"/>
            <consortium name="The Broad Institute Genome Sequencing Center for Infectious Disease"/>
            <person name="Wu L."/>
            <person name="Ma J."/>
        </authorList>
    </citation>
    <scope>NUCLEOTIDE SEQUENCE [LARGE SCALE GENOMIC DNA]</scope>
    <source>
        <strain evidence="2">JCM 16546</strain>
    </source>
</reference>
<gene>
    <name evidence="1" type="ORF">GCM10022202_25680</name>
</gene>
<organism evidence="1 2">
    <name type="scientific">Microbacterium marinilacus</name>
    <dbReference type="NCBI Taxonomy" id="415209"/>
    <lineage>
        <taxon>Bacteria</taxon>
        <taxon>Bacillati</taxon>
        <taxon>Actinomycetota</taxon>
        <taxon>Actinomycetes</taxon>
        <taxon>Micrococcales</taxon>
        <taxon>Microbacteriaceae</taxon>
        <taxon>Microbacterium</taxon>
    </lineage>
</organism>
<comment type="caution">
    <text evidence="1">The sequence shown here is derived from an EMBL/GenBank/DDBJ whole genome shotgun (WGS) entry which is preliminary data.</text>
</comment>
<sequence>MKPGDQRDASRIYYEDQSDWSTEDFYALWRYFNRLAQYVGPTPYEAQHPESRTARIQAKRTGKRDEELASLDLDRMSLRARYLLKHVLIHTQRWELALHRFPNLAGLETVSPLEDPIYLRDSPRFTYRYLTDMGIYL</sequence>
<dbReference type="RefSeq" id="WP_221857306.1">
    <property type="nucleotide sequence ID" value="NZ_BAAAYV010000012.1"/>
</dbReference>
<name>A0ABP7BM64_9MICO</name>
<protein>
    <submittedName>
        <fullName evidence="1">Uncharacterized protein</fullName>
    </submittedName>
</protein>
<keyword evidence="2" id="KW-1185">Reference proteome</keyword>
<dbReference type="EMBL" id="BAAAYV010000012">
    <property type="protein sequence ID" value="GAA3662902.1"/>
    <property type="molecule type" value="Genomic_DNA"/>
</dbReference>
<evidence type="ECO:0000313" key="2">
    <source>
        <dbReference type="Proteomes" id="UP001410795"/>
    </source>
</evidence>
<dbReference type="Proteomes" id="UP001410795">
    <property type="component" value="Unassembled WGS sequence"/>
</dbReference>
<accession>A0ABP7BM64</accession>
<evidence type="ECO:0000313" key="1">
    <source>
        <dbReference type="EMBL" id="GAA3662902.1"/>
    </source>
</evidence>